<dbReference type="EMBL" id="PKLZ01000008">
    <property type="protein sequence ID" value="PLW82500.1"/>
    <property type="molecule type" value="Genomic_DNA"/>
</dbReference>
<gene>
    <name evidence="2" type="ORF">CWI75_12170</name>
</gene>
<dbReference type="AlphaFoldDB" id="A0A2N5Y276"/>
<dbReference type="Proteomes" id="UP000234845">
    <property type="component" value="Unassembled WGS sequence"/>
</dbReference>
<evidence type="ECO:0000313" key="2">
    <source>
        <dbReference type="EMBL" id="PLW82500.1"/>
    </source>
</evidence>
<keyword evidence="3" id="KW-1185">Reference proteome</keyword>
<protein>
    <submittedName>
        <fullName evidence="2">Nuclear transport factor 2 family protein</fullName>
    </submittedName>
</protein>
<comment type="caution">
    <text evidence="2">The sequence shown here is derived from an EMBL/GenBank/DDBJ whole genome shotgun (WGS) entry which is preliminary data.</text>
</comment>
<sequence length="145" mass="16484">MDTLQELLDERDITRVLVRFAHTVDSKDYAGLAEVYTDDLTFNYGGGEQEGLDTLIDLNRRHLDVCAATQHLLGSIVIKVDGDKAESRSYVQARHQGSGDKAHLFFDTNGEYKDWWERRDVGWRIVRREATWSAHYGDPSVIGIG</sequence>
<feature type="domain" description="SnoaL-like" evidence="1">
    <location>
        <begin position="5"/>
        <end position="128"/>
    </location>
</feature>
<evidence type="ECO:0000259" key="1">
    <source>
        <dbReference type="Pfam" id="PF13577"/>
    </source>
</evidence>
<proteinExistence type="predicted"/>
<dbReference type="Pfam" id="PF13577">
    <property type="entry name" value="SnoaL_4"/>
    <property type="match status" value="1"/>
</dbReference>
<dbReference type="Gene3D" id="3.10.450.50">
    <property type="match status" value="1"/>
</dbReference>
<organism evidence="2 3">
    <name type="scientific">Kineobactrum sediminis</name>
    <dbReference type="NCBI Taxonomy" id="1905677"/>
    <lineage>
        <taxon>Bacteria</taxon>
        <taxon>Pseudomonadati</taxon>
        <taxon>Pseudomonadota</taxon>
        <taxon>Gammaproteobacteria</taxon>
        <taxon>Cellvibrionales</taxon>
        <taxon>Halieaceae</taxon>
        <taxon>Kineobactrum</taxon>
    </lineage>
</organism>
<dbReference type="CDD" id="cd00531">
    <property type="entry name" value="NTF2_like"/>
    <property type="match status" value="1"/>
</dbReference>
<dbReference type="OrthoDB" id="2860904at2"/>
<dbReference type="SUPFAM" id="SSF54427">
    <property type="entry name" value="NTF2-like"/>
    <property type="match status" value="1"/>
</dbReference>
<accession>A0A2N5Y276</accession>
<dbReference type="RefSeq" id="WP_101521752.1">
    <property type="nucleotide sequence ID" value="NZ_PKLZ01000008.1"/>
</dbReference>
<name>A0A2N5Y276_9GAMM</name>
<evidence type="ECO:0000313" key="3">
    <source>
        <dbReference type="Proteomes" id="UP000234845"/>
    </source>
</evidence>
<dbReference type="InterPro" id="IPR037401">
    <property type="entry name" value="SnoaL-like"/>
</dbReference>
<dbReference type="InterPro" id="IPR032710">
    <property type="entry name" value="NTF2-like_dom_sf"/>
</dbReference>
<reference evidence="3" key="1">
    <citation type="submission" date="2017-11" db="EMBL/GenBank/DDBJ databases">
        <title>The draft genome sequence of Chromatocurvus sp. F02.</title>
        <authorList>
            <person name="Du Z.-J."/>
            <person name="Chang Y.-Q."/>
        </authorList>
    </citation>
    <scope>NUCLEOTIDE SEQUENCE [LARGE SCALE GENOMIC DNA]</scope>
    <source>
        <strain evidence="3">F02</strain>
    </source>
</reference>